<evidence type="ECO:0000313" key="2">
    <source>
        <dbReference type="EMBL" id="TCO24240.1"/>
    </source>
</evidence>
<gene>
    <name evidence="2" type="ORF">EV644_105273</name>
</gene>
<organism evidence="2 3">
    <name type="scientific">Kribbella orskensis</name>
    <dbReference type="NCBI Taxonomy" id="2512216"/>
    <lineage>
        <taxon>Bacteria</taxon>
        <taxon>Bacillati</taxon>
        <taxon>Actinomycetota</taxon>
        <taxon>Actinomycetes</taxon>
        <taxon>Propionibacteriales</taxon>
        <taxon>Kribbellaceae</taxon>
        <taxon>Kribbella</taxon>
    </lineage>
</organism>
<name>A0ABY2BLG8_9ACTN</name>
<keyword evidence="3" id="KW-1185">Reference proteome</keyword>
<evidence type="ECO:0000313" key="3">
    <source>
        <dbReference type="Proteomes" id="UP000295818"/>
    </source>
</evidence>
<dbReference type="SUPFAM" id="SSF56719">
    <property type="entry name" value="Type II DNA topoisomerase"/>
    <property type="match status" value="1"/>
</dbReference>
<dbReference type="Proteomes" id="UP000295818">
    <property type="component" value="Unassembled WGS sequence"/>
</dbReference>
<dbReference type="Gene3D" id="1.10.268.10">
    <property type="entry name" value="Topoisomerase, domain 3"/>
    <property type="match status" value="1"/>
</dbReference>
<dbReference type="InterPro" id="IPR013760">
    <property type="entry name" value="Topo_IIA-like_dom_sf"/>
</dbReference>
<sequence>MTTYAQPTIRRSTGHRHVVPALWRQVVRGASKTAEPAHAEPDRSAFTQLEIYDGILAAIDHRAEVLDVIATSLDRESSIRSLRDLLEITHLQATAILDLPLDRFTAASRDRIAHRATELRAALTH</sequence>
<reference evidence="2 3" key="1">
    <citation type="journal article" date="2015" name="Stand. Genomic Sci.">
        <title>Genomic Encyclopedia of Bacterial and Archaeal Type Strains, Phase III: the genomes of soil and plant-associated and newly described type strains.</title>
        <authorList>
            <person name="Whitman W.B."/>
            <person name="Woyke T."/>
            <person name="Klenk H.P."/>
            <person name="Zhou Y."/>
            <person name="Lilburn T.G."/>
            <person name="Beck B.J."/>
            <person name="De Vos P."/>
            <person name="Vandamme P."/>
            <person name="Eisen J.A."/>
            <person name="Garrity G."/>
            <person name="Hugenholtz P."/>
            <person name="Kyrpides N.C."/>
        </authorList>
    </citation>
    <scope>NUCLEOTIDE SEQUENCE [LARGE SCALE GENOMIC DNA]</scope>
    <source>
        <strain evidence="2 3">VKM Ac-2538</strain>
    </source>
</reference>
<proteinExistence type="predicted"/>
<protein>
    <submittedName>
        <fullName evidence="2">DNA gyrase/topoisomerase IV subunit A-like protein</fullName>
    </submittedName>
</protein>
<accession>A0ABY2BLG8</accession>
<evidence type="ECO:0000256" key="1">
    <source>
        <dbReference type="ARBA" id="ARBA00000185"/>
    </source>
</evidence>
<comment type="catalytic activity">
    <reaction evidence="1">
        <text>ATP-dependent breakage, passage and rejoining of double-stranded DNA.</text>
        <dbReference type="EC" id="5.6.2.2"/>
    </reaction>
</comment>
<dbReference type="InterPro" id="IPR013757">
    <property type="entry name" value="Topo_IIA_A_a_sf"/>
</dbReference>
<dbReference type="EMBL" id="SLWM01000005">
    <property type="protein sequence ID" value="TCO24240.1"/>
    <property type="molecule type" value="Genomic_DNA"/>
</dbReference>
<comment type="caution">
    <text evidence="2">The sequence shown here is derived from an EMBL/GenBank/DDBJ whole genome shotgun (WGS) entry which is preliminary data.</text>
</comment>
<dbReference type="RefSeq" id="WP_241998255.1">
    <property type="nucleotide sequence ID" value="NZ_SLWM01000005.1"/>
</dbReference>